<name>A0A2G5E2R1_AQUCA</name>
<evidence type="ECO:0000256" key="2">
    <source>
        <dbReference type="ARBA" id="ARBA00022946"/>
    </source>
</evidence>
<dbReference type="Pfam" id="PF25455">
    <property type="entry name" value="Beta-barrel_CAF17_C"/>
    <property type="match status" value="1"/>
</dbReference>
<dbReference type="SUPFAM" id="SSF103025">
    <property type="entry name" value="Folate-binding domain"/>
    <property type="match status" value="1"/>
</dbReference>
<keyword evidence="6" id="KW-1185">Reference proteome</keyword>
<evidence type="ECO:0000313" key="5">
    <source>
        <dbReference type="EMBL" id="PIA50026.1"/>
    </source>
</evidence>
<comment type="subcellular location">
    <subcellularLocation>
        <location evidence="1">Mitochondrion</location>
    </subcellularLocation>
</comment>
<dbReference type="FunCoup" id="A0A2G5E2R1">
    <property type="interactions" value="1702"/>
</dbReference>
<evidence type="ECO:0000256" key="3">
    <source>
        <dbReference type="ARBA" id="ARBA00023128"/>
    </source>
</evidence>
<dbReference type="PANTHER" id="PTHR22602:SF0">
    <property type="entry name" value="TRANSFERASE CAF17, MITOCHONDRIAL-RELATED"/>
    <property type="match status" value="1"/>
</dbReference>
<dbReference type="GO" id="GO:0005759">
    <property type="term" value="C:mitochondrial matrix"/>
    <property type="evidence" value="ECO:0007669"/>
    <property type="project" value="TreeGrafter"/>
</dbReference>
<dbReference type="InterPro" id="IPR045179">
    <property type="entry name" value="YgfZ/GcvT"/>
</dbReference>
<feature type="domain" description="CAF17 C-terminal" evidence="4">
    <location>
        <begin position="317"/>
        <end position="398"/>
    </location>
</feature>
<protein>
    <recommendedName>
        <fullName evidence="4">CAF17 C-terminal domain-containing protein</fullName>
    </recommendedName>
</protein>
<dbReference type="InParanoid" id="A0A2G5E2R1"/>
<reference evidence="5 6" key="1">
    <citation type="submission" date="2017-09" db="EMBL/GenBank/DDBJ databases">
        <title>WGS assembly of Aquilegia coerulea Goldsmith.</title>
        <authorList>
            <person name="Hodges S."/>
            <person name="Kramer E."/>
            <person name="Nordborg M."/>
            <person name="Tomkins J."/>
            <person name="Borevitz J."/>
            <person name="Derieg N."/>
            <person name="Yan J."/>
            <person name="Mihaltcheva S."/>
            <person name="Hayes R.D."/>
            <person name="Rokhsar D."/>
        </authorList>
    </citation>
    <scope>NUCLEOTIDE SEQUENCE [LARGE SCALE GENOMIC DNA]</scope>
    <source>
        <strain evidence="6">cv. Goldsmith</strain>
    </source>
</reference>
<dbReference type="InterPro" id="IPR027266">
    <property type="entry name" value="TrmE/GcvT-like"/>
</dbReference>
<dbReference type="AlphaFoldDB" id="A0A2G5E2R1"/>
<dbReference type="EMBL" id="KZ305030">
    <property type="protein sequence ID" value="PIA50026.1"/>
    <property type="molecule type" value="Genomic_DNA"/>
</dbReference>
<dbReference type="InterPro" id="IPR057460">
    <property type="entry name" value="CAF17_C"/>
</dbReference>
<dbReference type="STRING" id="218851.A0A2G5E2R1"/>
<keyword evidence="3" id="KW-0496">Mitochondrion</keyword>
<evidence type="ECO:0000313" key="6">
    <source>
        <dbReference type="Proteomes" id="UP000230069"/>
    </source>
</evidence>
<dbReference type="GO" id="GO:0016226">
    <property type="term" value="P:iron-sulfur cluster assembly"/>
    <property type="evidence" value="ECO:0007669"/>
    <property type="project" value="TreeGrafter"/>
</dbReference>
<dbReference type="PANTHER" id="PTHR22602">
    <property type="entry name" value="TRANSFERASE CAF17, MITOCHONDRIAL-RELATED"/>
    <property type="match status" value="1"/>
</dbReference>
<dbReference type="Gene3D" id="3.30.1360.120">
    <property type="entry name" value="Probable tRNA modification gtpase trme, domain 1"/>
    <property type="match status" value="1"/>
</dbReference>
<evidence type="ECO:0000256" key="1">
    <source>
        <dbReference type="ARBA" id="ARBA00004173"/>
    </source>
</evidence>
<keyword evidence="2" id="KW-0809">Transit peptide</keyword>
<proteinExistence type="predicted"/>
<dbReference type="Proteomes" id="UP000230069">
    <property type="component" value="Unassembled WGS sequence"/>
</dbReference>
<accession>A0A2G5E2R1</accession>
<sequence length="412" mass="46033">MHRMKVQSFQFLKTHYNLKTIHSSSSKLFSQHTHQLDNVTSMASHLESRSVIRFRGPDTIKFLQGLLTNDVKRFTESVGDKKSYLSTPNVSTVSTPPLYTALLTPQGRFLYDLFLYRPSQPDEKLDRTGSGPGPGSDHNEFDLFADVDSTLLDELLDCFKKYRLRSKVEIENLATEFSCWQRFGGNISSSTKSTEEPEASSVGYGASVDGTGMSASQGNNLGWQWYKDPRLETLGFRGIFPSNTTPPLVEADKETSEQNYLQWRLEKGIAEGSAEIPKGEAVPLEYNLTGLNAISFDKGCYVGQEFIARTHHRGVIRKRLLPLKFVNESGKEMEQKVAPGSEVVQTSSDKKVGTVTTALGCRGLGLLRLEEAFKGSGLLSIRGQEDVKIEAIRPDWWPAEWFPEHQQHSVAA</sequence>
<dbReference type="OrthoDB" id="191995at2759"/>
<evidence type="ECO:0000259" key="4">
    <source>
        <dbReference type="Pfam" id="PF25455"/>
    </source>
</evidence>
<organism evidence="5 6">
    <name type="scientific">Aquilegia coerulea</name>
    <name type="common">Rocky mountain columbine</name>
    <dbReference type="NCBI Taxonomy" id="218851"/>
    <lineage>
        <taxon>Eukaryota</taxon>
        <taxon>Viridiplantae</taxon>
        <taxon>Streptophyta</taxon>
        <taxon>Embryophyta</taxon>
        <taxon>Tracheophyta</taxon>
        <taxon>Spermatophyta</taxon>
        <taxon>Magnoliopsida</taxon>
        <taxon>Ranunculales</taxon>
        <taxon>Ranunculaceae</taxon>
        <taxon>Thalictroideae</taxon>
        <taxon>Aquilegia</taxon>
    </lineage>
</organism>
<gene>
    <name evidence="5" type="ORF">AQUCO_01300631v1</name>
</gene>
<dbReference type="FunFam" id="3.30.1360.120:FF:000024">
    <property type="entry name" value="Putative transferase, mitochondrial"/>
    <property type="match status" value="1"/>
</dbReference>
<dbReference type="NCBIfam" id="TIGR03317">
    <property type="entry name" value="ygfZ_signature"/>
    <property type="match status" value="1"/>
</dbReference>
<dbReference type="InterPro" id="IPR017703">
    <property type="entry name" value="YgfZ/GCV_T_CS"/>
</dbReference>